<keyword evidence="7" id="KW-1185">Reference proteome</keyword>
<feature type="DNA-binding region" description="H-T-H motif" evidence="4">
    <location>
        <begin position="29"/>
        <end position="48"/>
    </location>
</feature>
<dbReference type="SUPFAM" id="SSF48498">
    <property type="entry name" value="Tetracyclin repressor-like, C-terminal domain"/>
    <property type="match status" value="1"/>
</dbReference>
<dbReference type="InterPro" id="IPR050109">
    <property type="entry name" value="HTH-type_TetR-like_transc_reg"/>
</dbReference>
<dbReference type="PANTHER" id="PTHR30055">
    <property type="entry name" value="HTH-TYPE TRANSCRIPTIONAL REGULATOR RUTR"/>
    <property type="match status" value="1"/>
</dbReference>
<dbReference type="Proteomes" id="UP001596074">
    <property type="component" value="Unassembled WGS sequence"/>
</dbReference>
<evidence type="ECO:0000256" key="2">
    <source>
        <dbReference type="ARBA" id="ARBA00023125"/>
    </source>
</evidence>
<dbReference type="SUPFAM" id="SSF46689">
    <property type="entry name" value="Homeodomain-like"/>
    <property type="match status" value="1"/>
</dbReference>
<reference evidence="7" key="1">
    <citation type="journal article" date="2019" name="Int. J. Syst. Evol. Microbiol.">
        <title>The Global Catalogue of Microorganisms (GCM) 10K type strain sequencing project: providing services to taxonomists for standard genome sequencing and annotation.</title>
        <authorList>
            <consortium name="The Broad Institute Genomics Platform"/>
            <consortium name="The Broad Institute Genome Sequencing Center for Infectious Disease"/>
            <person name="Wu L."/>
            <person name="Ma J."/>
        </authorList>
    </citation>
    <scope>NUCLEOTIDE SEQUENCE [LARGE SCALE GENOMIC DNA]</scope>
    <source>
        <strain evidence="7">KCTC 42087</strain>
    </source>
</reference>
<dbReference type="InterPro" id="IPR001647">
    <property type="entry name" value="HTH_TetR"/>
</dbReference>
<keyword evidence="3" id="KW-0804">Transcription</keyword>
<keyword evidence="1" id="KW-0805">Transcription regulation</keyword>
<proteinExistence type="predicted"/>
<dbReference type="PRINTS" id="PR00455">
    <property type="entry name" value="HTHTETR"/>
</dbReference>
<evidence type="ECO:0000313" key="7">
    <source>
        <dbReference type="Proteomes" id="UP001596074"/>
    </source>
</evidence>
<dbReference type="PANTHER" id="PTHR30055:SF148">
    <property type="entry name" value="TETR-FAMILY TRANSCRIPTIONAL REGULATOR"/>
    <property type="match status" value="1"/>
</dbReference>
<gene>
    <name evidence="6" type="ORF">ACFPZN_12125</name>
</gene>
<evidence type="ECO:0000256" key="3">
    <source>
        <dbReference type="ARBA" id="ARBA00023163"/>
    </source>
</evidence>
<evidence type="ECO:0000313" key="6">
    <source>
        <dbReference type="EMBL" id="MFC5746360.1"/>
    </source>
</evidence>
<dbReference type="Pfam" id="PF16859">
    <property type="entry name" value="TetR_C_11"/>
    <property type="match status" value="1"/>
</dbReference>
<dbReference type="InterPro" id="IPR011075">
    <property type="entry name" value="TetR_C"/>
</dbReference>
<accession>A0ABW0ZZQ4</accession>
<evidence type="ECO:0000259" key="5">
    <source>
        <dbReference type="PROSITE" id="PS50977"/>
    </source>
</evidence>
<name>A0ABW0ZZQ4_9ACTN</name>
<evidence type="ECO:0000256" key="4">
    <source>
        <dbReference type="PROSITE-ProRule" id="PRU00335"/>
    </source>
</evidence>
<keyword evidence="2 4" id="KW-0238">DNA-binding</keyword>
<dbReference type="EMBL" id="JBHSON010000013">
    <property type="protein sequence ID" value="MFC5746360.1"/>
    <property type="molecule type" value="Genomic_DNA"/>
</dbReference>
<evidence type="ECO:0000256" key="1">
    <source>
        <dbReference type="ARBA" id="ARBA00023015"/>
    </source>
</evidence>
<dbReference type="Pfam" id="PF00440">
    <property type="entry name" value="TetR_N"/>
    <property type="match status" value="1"/>
</dbReference>
<protein>
    <submittedName>
        <fullName evidence="6">TetR/AcrR family transcriptional regulator</fullName>
    </submittedName>
</protein>
<dbReference type="Gene3D" id="1.10.10.60">
    <property type="entry name" value="Homeodomain-like"/>
    <property type="match status" value="1"/>
</dbReference>
<dbReference type="RefSeq" id="WP_378281983.1">
    <property type="nucleotide sequence ID" value="NZ_JBHSON010000013.1"/>
</dbReference>
<comment type="caution">
    <text evidence="6">The sequence shown here is derived from an EMBL/GenBank/DDBJ whole genome shotgun (WGS) entry which is preliminary data.</text>
</comment>
<dbReference type="InterPro" id="IPR009057">
    <property type="entry name" value="Homeodomain-like_sf"/>
</dbReference>
<organism evidence="6 7">
    <name type="scientific">Actinomadura rugatobispora</name>
    <dbReference type="NCBI Taxonomy" id="1994"/>
    <lineage>
        <taxon>Bacteria</taxon>
        <taxon>Bacillati</taxon>
        <taxon>Actinomycetota</taxon>
        <taxon>Actinomycetes</taxon>
        <taxon>Streptosporangiales</taxon>
        <taxon>Thermomonosporaceae</taxon>
        <taxon>Actinomadura</taxon>
    </lineage>
</organism>
<dbReference type="PROSITE" id="PS50977">
    <property type="entry name" value="HTH_TETR_2"/>
    <property type="match status" value="1"/>
</dbReference>
<dbReference type="Gene3D" id="1.10.357.10">
    <property type="entry name" value="Tetracycline Repressor, domain 2"/>
    <property type="match status" value="1"/>
</dbReference>
<feature type="domain" description="HTH tetR-type" evidence="5">
    <location>
        <begin position="6"/>
        <end position="66"/>
    </location>
</feature>
<sequence>MSPRPRSSESAVIRATLDLIAEHGVTAVTVDAVADRSGVSRPTIYRRWGSRDSLIRAAYARMLRSLVEMDTGSVRGDLLALLRQLVAYLNRVRVFPSLMEAAARDPELAAMSEQAERRTRAIYERVLRRGVERGELPAGVDVLLFTELVVSPFVYRRVVSRDEIDPASIEPVVDAVLAAFGRIPARPRQQDVHTV</sequence>
<dbReference type="InterPro" id="IPR036271">
    <property type="entry name" value="Tet_transcr_reg_TetR-rel_C_sf"/>
</dbReference>